<sequence length="432" mass="47717">MTIFLAEPLLDEPLFCCVARYMSDMNARPAAVMQHLFGYRAHPGSLAFGLSQVEEVTRNCWGLSAREIAEQRTSYPYFAALLAPSEANDLFQKMLSPLNRGHAPGVHRERGGARRLRYCKACFDEDLRNGVPRHWRRAHQLPGVCVCPWHGGILWQVFNDKVLREGYVLPSDLNERGCSQLGIEMSDAQLHACHQIARLSYGLLANKVSVDASSFWEQVVDFASGRTLAAIELSTLRDLRAAMSSYFGPGFLRWVGGSNGQDTNIVRGLCGSRDTHAPKPVAIVLLAGSCEAMTGGDVGSLAFRRPKPRPVIYCINVGAAHGTRHPVDGMRRRGDHYVAWCNCGAHFKFTQWSGHNATDAQPCRPGSGKHRSILGQTVLALRAQGKTRREIGASLKLDYKTVANLDRTRGKPQLHRSKSIKTAASKIATEER</sequence>
<evidence type="ECO:0000313" key="4">
    <source>
        <dbReference type="Proteomes" id="UP000494252"/>
    </source>
</evidence>
<keyword evidence="4" id="KW-1185">Reference proteome</keyword>
<feature type="domain" description="TniQ" evidence="2">
    <location>
        <begin position="7"/>
        <end position="151"/>
    </location>
</feature>
<dbReference type="EMBL" id="CADIKI010000016">
    <property type="protein sequence ID" value="CAB3801149.1"/>
    <property type="molecule type" value="Genomic_DNA"/>
</dbReference>
<protein>
    <recommendedName>
        <fullName evidence="2">TniQ domain-containing protein</fullName>
    </recommendedName>
</protein>
<reference evidence="3 4" key="1">
    <citation type="submission" date="2020-04" db="EMBL/GenBank/DDBJ databases">
        <authorList>
            <person name="De Canck E."/>
        </authorList>
    </citation>
    <scope>NUCLEOTIDE SEQUENCE [LARGE SCALE GENOMIC DNA]</scope>
    <source>
        <strain evidence="3 4">LMG 27177</strain>
    </source>
</reference>
<accession>A0A6J5GKE7</accession>
<dbReference type="InterPro" id="IPR009492">
    <property type="entry name" value="TniQ"/>
</dbReference>
<name>A0A6J5GKE7_9BURK</name>
<evidence type="ECO:0000259" key="2">
    <source>
        <dbReference type="Pfam" id="PF06527"/>
    </source>
</evidence>
<evidence type="ECO:0000256" key="1">
    <source>
        <dbReference type="SAM" id="MobiDB-lite"/>
    </source>
</evidence>
<feature type="compositionally biased region" description="Basic residues" evidence="1">
    <location>
        <begin position="410"/>
        <end position="419"/>
    </location>
</feature>
<dbReference type="AlphaFoldDB" id="A0A6J5GKE7"/>
<organism evidence="3 4">
    <name type="scientific">Paraburkholderia fynbosensis</name>
    <dbReference type="NCBI Taxonomy" id="1200993"/>
    <lineage>
        <taxon>Bacteria</taxon>
        <taxon>Pseudomonadati</taxon>
        <taxon>Pseudomonadota</taxon>
        <taxon>Betaproteobacteria</taxon>
        <taxon>Burkholderiales</taxon>
        <taxon>Burkholderiaceae</taxon>
        <taxon>Paraburkholderia</taxon>
    </lineage>
</organism>
<feature type="region of interest" description="Disordered" evidence="1">
    <location>
        <begin position="408"/>
        <end position="432"/>
    </location>
</feature>
<evidence type="ECO:0000313" key="3">
    <source>
        <dbReference type="EMBL" id="CAB3801149.1"/>
    </source>
</evidence>
<dbReference type="Pfam" id="PF06527">
    <property type="entry name" value="TniQ"/>
    <property type="match status" value="1"/>
</dbReference>
<dbReference type="RefSeq" id="WP_175163916.1">
    <property type="nucleotide sequence ID" value="NZ_CADIKI010000016.1"/>
</dbReference>
<dbReference type="Proteomes" id="UP000494252">
    <property type="component" value="Unassembled WGS sequence"/>
</dbReference>
<proteinExistence type="predicted"/>
<gene>
    <name evidence="3" type="ORF">LMG27177_04979</name>
</gene>